<dbReference type="EMBL" id="JBHLVF010000012">
    <property type="protein sequence ID" value="MFC0391854.1"/>
    <property type="molecule type" value="Genomic_DNA"/>
</dbReference>
<protein>
    <submittedName>
        <fullName evidence="1">Uncharacterized protein</fullName>
    </submittedName>
</protein>
<keyword evidence="2" id="KW-1185">Reference proteome</keyword>
<evidence type="ECO:0000313" key="1">
    <source>
        <dbReference type="EMBL" id="MFC0391854.1"/>
    </source>
</evidence>
<gene>
    <name evidence="1" type="ORF">ACFFJ8_10830</name>
</gene>
<name>A0ABV6J7J4_9BACL</name>
<evidence type="ECO:0000313" key="2">
    <source>
        <dbReference type="Proteomes" id="UP001589818"/>
    </source>
</evidence>
<sequence length="161" mass="18109">MDIINPSINQFLEQMKFAYRTKDQTEQMRYKGSAGDGFVMRLVPRPDMLIMITNCTLAEHTQVNFSFEEAMVELMICFQGEGAVQAAGVHGTMRPNTLTLGLMNGIKGKYFFAGERSMITLGIYFSCYIRSLSYRVRRISIDGFQTIDRQSAAASAPAIYS</sequence>
<organism evidence="1 2">
    <name type="scientific">Paenibacillus mendelii</name>
    <dbReference type="NCBI Taxonomy" id="206163"/>
    <lineage>
        <taxon>Bacteria</taxon>
        <taxon>Bacillati</taxon>
        <taxon>Bacillota</taxon>
        <taxon>Bacilli</taxon>
        <taxon>Bacillales</taxon>
        <taxon>Paenibacillaceae</taxon>
        <taxon>Paenibacillus</taxon>
    </lineage>
</organism>
<reference evidence="1 2" key="1">
    <citation type="submission" date="2024-09" db="EMBL/GenBank/DDBJ databases">
        <authorList>
            <person name="Sun Q."/>
            <person name="Mori K."/>
        </authorList>
    </citation>
    <scope>NUCLEOTIDE SEQUENCE [LARGE SCALE GENOMIC DNA]</scope>
    <source>
        <strain evidence="1 2">CCM 4839</strain>
    </source>
</reference>
<dbReference type="RefSeq" id="WP_204821280.1">
    <property type="nucleotide sequence ID" value="NZ_JANHOF010000011.1"/>
</dbReference>
<proteinExistence type="predicted"/>
<dbReference type="Proteomes" id="UP001589818">
    <property type="component" value="Unassembled WGS sequence"/>
</dbReference>
<accession>A0ABV6J7J4</accession>
<comment type="caution">
    <text evidence="1">The sequence shown here is derived from an EMBL/GenBank/DDBJ whole genome shotgun (WGS) entry which is preliminary data.</text>
</comment>